<protein>
    <submittedName>
        <fullName evidence="2">Uncharacterized protein</fullName>
    </submittedName>
</protein>
<organism evidence="2 3">
    <name type="scientific">Hyaloscypha bicolor E</name>
    <dbReference type="NCBI Taxonomy" id="1095630"/>
    <lineage>
        <taxon>Eukaryota</taxon>
        <taxon>Fungi</taxon>
        <taxon>Dikarya</taxon>
        <taxon>Ascomycota</taxon>
        <taxon>Pezizomycotina</taxon>
        <taxon>Leotiomycetes</taxon>
        <taxon>Helotiales</taxon>
        <taxon>Hyaloscyphaceae</taxon>
        <taxon>Hyaloscypha</taxon>
        <taxon>Hyaloscypha bicolor</taxon>
    </lineage>
</organism>
<dbReference type="GeneID" id="36579178"/>
<dbReference type="EMBL" id="KZ613747">
    <property type="protein sequence ID" value="PMD65058.1"/>
    <property type="molecule type" value="Genomic_DNA"/>
</dbReference>
<feature type="compositionally biased region" description="Basic and acidic residues" evidence="1">
    <location>
        <begin position="114"/>
        <end position="128"/>
    </location>
</feature>
<dbReference type="AlphaFoldDB" id="A0A2J6TQ32"/>
<evidence type="ECO:0000313" key="2">
    <source>
        <dbReference type="EMBL" id="PMD65058.1"/>
    </source>
</evidence>
<proteinExistence type="predicted"/>
<reference evidence="2 3" key="1">
    <citation type="submission" date="2016-04" db="EMBL/GenBank/DDBJ databases">
        <title>A degradative enzymes factory behind the ericoid mycorrhizal symbiosis.</title>
        <authorList>
            <consortium name="DOE Joint Genome Institute"/>
            <person name="Martino E."/>
            <person name="Morin E."/>
            <person name="Grelet G."/>
            <person name="Kuo A."/>
            <person name="Kohler A."/>
            <person name="Daghino S."/>
            <person name="Barry K."/>
            <person name="Choi C."/>
            <person name="Cichocki N."/>
            <person name="Clum A."/>
            <person name="Copeland A."/>
            <person name="Hainaut M."/>
            <person name="Haridas S."/>
            <person name="Labutti K."/>
            <person name="Lindquist E."/>
            <person name="Lipzen A."/>
            <person name="Khouja H.-R."/>
            <person name="Murat C."/>
            <person name="Ohm R."/>
            <person name="Olson A."/>
            <person name="Spatafora J."/>
            <person name="Veneault-Fourrey C."/>
            <person name="Henrissat B."/>
            <person name="Grigoriev I."/>
            <person name="Martin F."/>
            <person name="Perotto S."/>
        </authorList>
    </citation>
    <scope>NUCLEOTIDE SEQUENCE [LARGE SCALE GENOMIC DNA]</scope>
    <source>
        <strain evidence="2 3">E</strain>
    </source>
</reference>
<name>A0A2J6TQ32_9HELO</name>
<evidence type="ECO:0000256" key="1">
    <source>
        <dbReference type="SAM" id="MobiDB-lite"/>
    </source>
</evidence>
<feature type="region of interest" description="Disordered" evidence="1">
    <location>
        <begin position="20"/>
        <end position="128"/>
    </location>
</feature>
<dbReference type="Proteomes" id="UP000235371">
    <property type="component" value="Unassembled WGS sequence"/>
</dbReference>
<accession>A0A2J6TQ32</accession>
<keyword evidence="3" id="KW-1185">Reference proteome</keyword>
<dbReference type="RefSeq" id="XP_024741962.1">
    <property type="nucleotide sequence ID" value="XM_024871096.1"/>
</dbReference>
<feature type="compositionally biased region" description="Pro residues" evidence="1">
    <location>
        <begin position="62"/>
        <end position="86"/>
    </location>
</feature>
<dbReference type="InParanoid" id="A0A2J6TQ32"/>
<evidence type="ECO:0000313" key="3">
    <source>
        <dbReference type="Proteomes" id="UP000235371"/>
    </source>
</evidence>
<sequence>MTSISKNPLYCHSTLGPCYRSHSSPLPLTPHPRSPSKQPPKPPSLSNKTPHHHPNILNPTLPTNPTPPSHPSPPYLIFHPPNPPPGIQKQGEGGGYLQPPPSQYKIQSKPVPEVPRKRDTGKGSPRAEKLLIPVLAASRILSGLDSPGQTKASFPVKGAEGKRMLGKGPMQRARRGMVQTR</sequence>
<feature type="compositionally biased region" description="Pro residues" evidence="1">
    <location>
        <begin position="27"/>
        <end position="43"/>
    </location>
</feature>
<feature type="region of interest" description="Disordered" evidence="1">
    <location>
        <begin position="144"/>
        <end position="181"/>
    </location>
</feature>
<gene>
    <name evidence="2" type="ORF">K444DRAFT_212316</name>
</gene>